<evidence type="ECO:0000256" key="1">
    <source>
        <dbReference type="SAM" id="MobiDB-lite"/>
    </source>
</evidence>
<evidence type="ECO:0000313" key="2">
    <source>
        <dbReference type="EMBL" id="OLT59694.1"/>
    </source>
</evidence>
<dbReference type="NCBIfam" id="TIGR01784">
    <property type="entry name" value="T_den_put_tspse"/>
    <property type="match status" value="1"/>
</dbReference>
<keyword evidence="3" id="KW-1185">Reference proteome</keyword>
<reference evidence="2 3" key="1">
    <citation type="submission" date="2016-10" db="EMBL/GenBank/DDBJ databases">
        <title>Comparative genomics uncovers the prolific and rare metabolic potential of the cyanobacterial genus Moorea.</title>
        <authorList>
            <person name="Leao T."/>
            <person name="Castelao G."/>
            <person name="Korobeynikov A."/>
            <person name="Monroe E.A."/>
            <person name="Podell S."/>
            <person name="Glukhov E."/>
            <person name="Allen E."/>
            <person name="Gerwick W.H."/>
            <person name="Gerwick L."/>
        </authorList>
    </citation>
    <scope>NUCLEOTIDE SEQUENCE [LARGE SCALE GENOMIC DNA]</scope>
    <source>
        <strain evidence="2 3">PNG5-198</strain>
    </source>
</reference>
<feature type="region of interest" description="Disordered" evidence="1">
    <location>
        <begin position="237"/>
        <end position="265"/>
    </location>
</feature>
<accession>A0A1U7N1B1</accession>
<dbReference type="EMBL" id="MKZS01000001">
    <property type="protein sequence ID" value="OLT59694.1"/>
    <property type="molecule type" value="Genomic_DNA"/>
</dbReference>
<dbReference type="RefSeq" id="WP_075899293.1">
    <property type="nucleotide sequence ID" value="NZ_MKZS01000001.1"/>
</dbReference>
<proteinExistence type="predicted"/>
<dbReference type="Proteomes" id="UP000186657">
    <property type="component" value="Unassembled WGS sequence"/>
</dbReference>
<sequence length="305" mass="34940">MRFINPKTDYAFKKIFGSAESKDILISFLNALIYDGNSTIEDLEIINPNLPPKVEGLKDTYLDVKAKLNDSTLVIIEMQVLNVQSFGKRVLFNAAKTYAFQLQKGEGYRMLKPVIALTLTDFEMFANRHHFTSRFVYREVSDGSVYPENDIELVFVELPKFTKELPELETITDKWIYFIKSARSLASIPENMDNIPELQRAFEIANQANLTPTELEDLERREMFIYDQQGAVALGREEGREEGLQEGRQEGRQEGLQEGRLEGKKEEQRMIAQKLLTVLDDEAIAATTGLSLEVVRELRETMNEP</sequence>
<comment type="caution">
    <text evidence="2">The sequence shown here is derived from an EMBL/GenBank/DDBJ whole genome shotgun (WGS) entry which is preliminary data.</text>
</comment>
<dbReference type="AlphaFoldDB" id="A0A1U7N1B1"/>
<dbReference type="PANTHER" id="PTHR41317">
    <property type="entry name" value="PD-(D_E)XK NUCLEASE FAMILY TRANSPOSASE"/>
    <property type="match status" value="1"/>
</dbReference>
<protein>
    <submittedName>
        <fullName evidence="2">Transposase</fullName>
    </submittedName>
</protein>
<dbReference type="PANTHER" id="PTHR41317:SF1">
    <property type="entry name" value="PD-(D_E)XK NUCLEASE FAMILY TRANSPOSASE"/>
    <property type="match status" value="1"/>
</dbReference>
<name>A0A1U7N1B1_9CYAN</name>
<gene>
    <name evidence="2" type="ORF">BJP37_12285</name>
</gene>
<organism evidence="2 3">
    <name type="scientific">Moorena bouillonii PNG</name>
    <dbReference type="NCBI Taxonomy" id="568701"/>
    <lineage>
        <taxon>Bacteria</taxon>
        <taxon>Bacillati</taxon>
        <taxon>Cyanobacteriota</taxon>
        <taxon>Cyanophyceae</taxon>
        <taxon>Coleofasciculales</taxon>
        <taxon>Coleofasciculaceae</taxon>
        <taxon>Moorena</taxon>
    </lineage>
</organism>
<dbReference type="InterPro" id="IPR010106">
    <property type="entry name" value="RpnA"/>
</dbReference>
<evidence type="ECO:0000313" key="3">
    <source>
        <dbReference type="Proteomes" id="UP000186657"/>
    </source>
</evidence>
<dbReference type="Pfam" id="PF12784">
    <property type="entry name" value="PDDEXK_2"/>
    <property type="match status" value="1"/>
</dbReference>